<accession>A0A399DZ40</accession>
<name>A0A399DZ40_9DEIN</name>
<dbReference type="OrthoDB" id="9808176at2"/>
<dbReference type="SMART" id="SM00748">
    <property type="entry name" value="HEPN"/>
    <property type="match status" value="1"/>
</dbReference>
<proteinExistence type="predicted"/>
<protein>
    <submittedName>
        <fullName evidence="2">HEPN domain protein</fullName>
    </submittedName>
</protein>
<reference evidence="2 3" key="1">
    <citation type="submission" date="2018-08" db="EMBL/GenBank/DDBJ databases">
        <title>Meiothermus cateniformans JCM 15151 genome sequencing project.</title>
        <authorList>
            <person name="Da Costa M.S."/>
            <person name="Albuquerque L."/>
            <person name="Raposo P."/>
            <person name="Froufe H.J.C."/>
            <person name="Barroso C.S."/>
            <person name="Egas C."/>
        </authorList>
    </citation>
    <scope>NUCLEOTIDE SEQUENCE [LARGE SCALE GENOMIC DNA]</scope>
    <source>
        <strain evidence="2 3">JCM 15151</strain>
    </source>
</reference>
<organism evidence="2 3">
    <name type="scientific">Meiothermus taiwanensis</name>
    <dbReference type="NCBI Taxonomy" id="172827"/>
    <lineage>
        <taxon>Bacteria</taxon>
        <taxon>Thermotogati</taxon>
        <taxon>Deinococcota</taxon>
        <taxon>Deinococci</taxon>
        <taxon>Thermales</taxon>
        <taxon>Thermaceae</taxon>
        <taxon>Meiothermus</taxon>
    </lineage>
</organism>
<evidence type="ECO:0000313" key="3">
    <source>
        <dbReference type="Proteomes" id="UP000266089"/>
    </source>
</evidence>
<dbReference type="Gene3D" id="1.20.120.330">
    <property type="entry name" value="Nucleotidyltransferases domain 2"/>
    <property type="match status" value="1"/>
</dbReference>
<dbReference type="EMBL" id="QWKX01000068">
    <property type="protein sequence ID" value="RIH75411.1"/>
    <property type="molecule type" value="Genomic_DNA"/>
</dbReference>
<dbReference type="AlphaFoldDB" id="A0A399DZ40"/>
<evidence type="ECO:0000313" key="2">
    <source>
        <dbReference type="EMBL" id="RIH75411.1"/>
    </source>
</evidence>
<dbReference type="SUPFAM" id="SSF81593">
    <property type="entry name" value="Nucleotidyltransferase substrate binding subunit/domain"/>
    <property type="match status" value="1"/>
</dbReference>
<gene>
    <name evidence="2" type="ORF">Mcate_02247</name>
</gene>
<sequence length="130" mass="14197">MPGEGNNPKAWLLRAKGSLARANAGRLAPEVLYEDLCFDAQQAAEKALKALLLACKRPFPKTHDIGLLLQQLVAAGIDVPEEVCAAEVLSFYAVVTRYPGDYPDLDEAAYLEALELARRVVAWVEAQLEC</sequence>
<feature type="domain" description="HEPN" evidence="1">
    <location>
        <begin position="14"/>
        <end position="120"/>
    </location>
</feature>
<evidence type="ECO:0000259" key="1">
    <source>
        <dbReference type="PROSITE" id="PS50910"/>
    </source>
</evidence>
<dbReference type="Proteomes" id="UP000266089">
    <property type="component" value="Unassembled WGS sequence"/>
</dbReference>
<dbReference type="InterPro" id="IPR007842">
    <property type="entry name" value="HEPN_dom"/>
</dbReference>
<dbReference type="Pfam" id="PF05168">
    <property type="entry name" value="HEPN"/>
    <property type="match status" value="1"/>
</dbReference>
<comment type="caution">
    <text evidence="2">The sequence shown here is derived from an EMBL/GenBank/DDBJ whole genome shotgun (WGS) entry which is preliminary data.</text>
</comment>
<dbReference type="PROSITE" id="PS50910">
    <property type="entry name" value="HEPN"/>
    <property type="match status" value="1"/>
</dbReference>